<dbReference type="EMBL" id="JARGDH010000003">
    <property type="protein sequence ID" value="KAL0273609.1"/>
    <property type="molecule type" value="Genomic_DNA"/>
</dbReference>
<comment type="caution">
    <text evidence="1">The sequence shown here is derived from an EMBL/GenBank/DDBJ whole genome shotgun (WGS) entry which is preliminary data.</text>
</comment>
<reference evidence="1" key="1">
    <citation type="journal article" date="2024" name="Gigascience">
        <title>Chromosome-level genome of the poultry shaft louse Menopon gallinae provides insight into the host-switching and adaptive evolution of parasitic lice.</title>
        <authorList>
            <person name="Xu Y."/>
            <person name="Ma L."/>
            <person name="Liu S."/>
            <person name="Liang Y."/>
            <person name="Liu Q."/>
            <person name="He Z."/>
            <person name="Tian L."/>
            <person name="Duan Y."/>
            <person name="Cai W."/>
            <person name="Li H."/>
            <person name="Song F."/>
        </authorList>
    </citation>
    <scope>NUCLEOTIDE SEQUENCE</scope>
    <source>
        <strain evidence="1">Cailab_2023a</strain>
    </source>
</reference>
<name>A0AAW2HUG5_9NEOP</name>
<organism evidence="1">
    <name type="scientific">Menopon gallinae</name>
    <name type="common">poultry shaft louse</name>
    <dbReference type="NCBI Taxonomy" id="328185"/>
    <lineage>
        <taxon>Eukaryota</taxon>
        <taxon>Metazoa</taxon>
        <taxon>Ecdysozoa</taxon>
        <taxon>Arthropoda</taxon>
        <taxon>Hexapoda</taxon>
        <taxon>Insecta</taxon>
        <taxon>Pterygota</taxon>
        <taxon>Neoptera</taxon>
        <taxon>Paraneoptera</taxon>
        <taxon>Psocodea</taxon>
        <taxon>Troctomorpha</taxon>
        <taxon>Phthiraptera</taxon>
        <taxon>Amblycera</taxon>
        <taxon>Menoponidae</taxon>
        <taxon>Menopon</taxon>
    </lineage>
</organism>
<accession>A0AAW2HUG5</accession>
<protein>
    <submittedName>
        <fullName evidence="1">Uncharacterized protein</fullName>
    </submittedName>
</protein>
<dbReference type="AlphaFoldDB" id="A0AAW2HUG5"/>
<sequence>MEFIRSCIFPHQRKRPVAALWRAPVRIHGAGGEHDCNCAVLDKVNEAIQTYFRKGTLTELTKEELEFLPYEVLKRSARREIHLVWDRLSDHAQLHLQDHRICEKHPVPESADQLDGPRPLIIDCWYCRAERESEEAKAKDDNIKF</sequence>
<gene>
    <name evidence="1" type="ORF">PYX00_006242</name>
</gene>
<evidence type="ECO:0000313" key="1">
    <source>
        <dbReference type="EMBL" id="KAL0273609.1"/>
    </source>
</evidence>
<proteinExistence type="predicted"/>